<dbReference type="EMBL" id="UINC01192133">
    <property type="protein sequence ID" value="SVE07121.1"/>
    <property type="molecule type" value="Genomic_DNA"/>
</dbReference>
<name>A0A383AHQ0_9ZZZZ</name>
<evidence type="ECO:0000313" key="1">
    <source>
        <dbReference type="EMBL" id="SVE07121.1"/>
    </source>
</evidence>
<organism evidence="1">
    <name type="scientific">marine metagenome</name>
    <dbReference type="NCBI Taxonomy" id="408172"/>
    <lineage>
        <taxon>unclassified sequences</taxon>
        <taxon>metagenomes</taxon>
        <taxon>ecological metagenomes</taxon>
    </lineage>
</organism>
<accession>A0A383AHQ0</accession>
<gene>
    <name evidence="1" type="ORF">METZ01_LOCUS459975</name>
</gene>
<sequence length="71" mass="7916">MGYAIVTGTCFGCQEFFGYNPHKVPSIPVNGVRQAICRDCVGIVQGNQRRDKLPVTEIHPQAYEPIHESEL</sequence>
<dbReference type="AlphaFoldDB" id="A0A383AHQ0"/>
<proteinExistence type="predicted"/>
<protein>
    <submittedName>
        <fullName evidence="1">Uncharacterized protein</fullName>
    </submittedName>
</protein>
<reference evidence="1" key="1">
    <citation type="submission" date="2018-05" db="EMBL/GenBank/DDBJ databases">
        <authorList>
            <person name="Lanie J.A."/>
            <person name="Ng W.-L."/>
            <person name="Kazmierczak K.M."/>
            <person name="Andrzejewski T.M."/>
            <person name="Davidsen T.M."/>
            <person name="Wayne K.J."/>
            <person name="Tettelin H."/>
            <person name="Glass J.I."/>
            <person name="Rusch D."/>
            <person name="Podicherti R."/>
            <person name="Tsui H.-C.T."/>
            <person name="Winkler M.E."/>
        </authorList>
    </citation>
    <scope>NUCLEOTIDE SEQUENCE</scope>
</reference>